<dbReference type="Proteomes" id="UP000198742">
    <property type="component" value="Unassembled WGS sequence"/>
</dbReference>
<dbReference type="InterPro" id="IPR036257">
    <property type="entry name" value="Cyt_c_oxidase_su2_TM_sf"/>
</dbReference>
<keyword evidence="12 16" id="KW-0472">Membrane</keyword>
<evidence type="ECO:0000256" key="10">
    <source>
        <dbReference type="ARBA" id="ARBA00022989"/>
    </source>
</evidence>
<comment type="catalytic activity">
    <reaction evidence="15">
        <text>4 Fe(II)-[cytochrome c] + O2 + 8 H(+)(in) = 4 Fe(III)-[cytochrome c] + 2 H2O + 4 H(+)(out)</text>
        <dbReference type="Rhea" id="RHEA:11436"/>
        <dbReference type="Rhea" id="RHEA-COMP:10350"/>
        <dbReference type="Rhea" id="RHEA-COMP:14399"/>
        <dbReference type="ChEBI" id="CHEBI:15377"/>
        <dbReference type="ChEBI" id="CHEBI:15378"/>
        <dbReference type="ChEBI" id="CHEBI:15379"/>
        <dbReference type="ChEBI" id="CHEBI:29033"/>
        <dbReference type="ChEBI" id="CHEBI:29034"/>
        <dbReference type="EC" id="7.1.1.9"/>
    </reaction>
</comment>
<dbReference type="SUPFAM" id="SSF81464">
    <property type="entry name" value="Cytochrome c oxidase subunit II-like, transmembrane region"/>
    <property type="match status" value="1"/>
</dbReference>
<dbReference type="InterPro" id="IPR001505">
    <property type="entry name" value="Copper_CuA"/>
</dbReference>
<dbReference type="GO" id="GO:0005507">
    <property type="term" value="F:copper ion binding"/>
    <property type="evidence" value="ECO:0007669"/>
    <property type="project" value="InterPro"/>
</dbReference>
<dbReference type="GO" id="GO:0004129">
    <property type="term" value="F:cytochrome-c oxidase activity"/>
    <property type="evidence" value="ECO:0007669"/>
    <property type="project" value="UniProtKB-EC"/>
</dbReference>
<keyword evidence="9" id="KW-0249">Electron transport</keyword>
<feature type="transmembrane region" description="Helical" evidence="16">
    <location>
        <begin position="59"/>
        <end position="83"/>
    </location>
</feature>
<keyword evidence="7" id="KW-0479">Metal-binding</keyword>
<feature type="domain" description="Cytochrome oxidase subunit II copper A binding" evidence="17">
    <location>
        <begin position="135"/>
        <end position="276"/>
    </location>
</feature>
<evidence type="ECO:0000256" key="11">
    <source>
        <dbReference type="ARBA" id="ARBA00023008"/>
    </source>
</evidence>
<dbReference type="PRINTS" id="PR01166">
    <property type="entry name" value="CYCOXIDASEII"/>
</dbReference>
<evidence type="ECO:0000256" key="14">
    <source>
        <dbReference type="ARBA" id="ARBA00031399"/>
    </source>
</evidence>
<sequence>MGLQVPNVSGVRVRRTLKVALLGVTMLVLAGCSEADRHEIRNWAMPDRASAQGPYTYELWKWAWVAALITGVIVWGLIFYAVVKFRRRSDDEVPRQTRYNLPLEVFYTIAPVLMCVVFFFHTVRVQDEVLKIVPDPDMTVEVMGQQWSWTFNYGVGEQDTSATGEPPRNGEPGDFAYDGYVYTGGTGRNIPTLVLPVDQTIQFNLHSPDVIHDFGVPAFLVKMDVIPGRVNKLQVTPTVEGLYKGKCYELCGVSHSRMLFNVEVVSQAEYDAYLADLAEAGNTAEAPVLGGSYVNDQAGLDTGSEGQNE</sequence>
<dbReference type="STRING" id="402596.SAMN04489844_4264"/>
<keyword evidence="8" id="KW-1278">Translocase</keyword>
<keyword evidence="19" id="KW-1185">Reference proteome</keyword>
<dbReference type="InterPro" id="IPR014222">
    <property type="entry name" value="Cyt_c_oxidase_su2"/>
</dbReference>
<evidence type="ECO:0000256" key="7">
    <source>
        <dbReference type="ARBA" id="ARBA00022723"/>
    </source>
</evidence>
<evidence type="ECO:0000256" key="9">
    <source>
        <dbReference type="ARBA" id="ARBA00022982"/>
    </source>
</evidence>
<accession>A0A1H5A465</accession>
<protein>
    <recommendedName>
        <fullName evidence="3">cytochrome-c oxidase</fullName>
        <ecNumber evidence="3">7.1.1.9</ecNumber>
    </recommendedName>
    <alternativeName>
        <fullName evidence="14">Cytochrome aa3 subunit 2</fullName>
    </alternativeName>
</protein>
<dbReference type="Gene3D" id="1.10.287.90">
    <property type="match status" value="1"/>
</dbReference>
<dbReference type="PROSITE" id="PS00078">
    <property type="entry name" value="COX2"/>
    <property type="match status" value="1"/>
</dbReference>
<evidence type="ECO:0000256" key="15">
    <source>
        <dbReference type="ARBA" id="ARBA00047816"/>
    </source>
</evidence>
<dbReference type="PROSITE" id="PS50857">
    <property type="entry name" value="COX2_CUA"/>
    <property type="match status" value="1"/>
</dbReference>
<dbReference type="InterPro" id="IPR045187">
    <property type="entry name" value="CcO_II"/>
</dbReference>
<evidence type="ECO:0000313" key="19">
    <source>
        <dbReference type="Proteomes" id="UP000198742"/>
    </source>
</evidence>
<comment type="function">
    <text evidence="13">Subunits I and II form the functional core of the enzyme complex. Electrons originating in cytochrome c are transferred via heme a and Cu(A) to the binuclear center formed by heme a3 and Cu(B).</text>
</comment>
<dbReference type="GO" id="GO:0042773">
    <property type="term" value="P:ATP synthesis coupled electron transport"/>
    <property type="evidence" value="ECO:0007669"/>
    <property type="project" value="TreeGrafter"/>
</dbReference>
<keyword evidence="11" id="KW-0186">Copper</keyword>
<evidence type="ECO:0000256" key="5">
    <source>
        <dbReference type="ARBA" id="ARBA00022660"/>
    </source>
</evidence>
<evidence type="ECO:0000259" key="17">
    <source>
        <dbReference type="PROSITE" id="PS50857"/>
    </source>
</evidence>
<comment type="similarity">
    <text evidence="2">Belongs to the cytochrome c oxidase subunit 2 family.</text>
</comment>
<dbReference type="InterPro" id="IPR002429">
    <property type="entry name" value="CcO_II-like_C"/>
</dbReference>
<dbReference type="PANTHER" id="PTHR22888">
    <property type="entry name" value="CYTOCHROME C OXIDASE, SUBUNIT II"/>
    <property type="match status" value="1"/>
</dbReference>
<dbReference type="EC" id="7.1.1.9" evidence="3"/>
<dbReference type="NCBIfam" id="TIGR02866">
    <property type="entry name" value="CoxB"/>
    <property type="match status" value="1"/>
</dbReference>
<dbReference type="AlphaFoldDB" id="A0A1H5A465"/>
<evidence type="ECO:0000256" key="1">
    <source>
        <dbReference type="ARBA" id="ARBA00004141"/>
    </source>
</evidence>
<keyword evidence="4" id="KW-0813">Transport</keyword>
<dbReference type="CDD" id="cd13919">
    <property type="entry name" value="CuRO_HCO_II_like_5"/>
    <property type="match status" value="1"/>
</dbReference>
<evidence type="ECO:0000256" key="13">
    <source>
        <dbReference type="ARBA" id="ARBA00024688"/>
    </source>
</evidence>
<dbReference type="GO" id="GO:0016020">
    <property type="term" value="C:membrane"/>
    <property type="evidence" value="ECO:0007669"/>
    <property type="project" value="UniProtKB-SubCell"/>
</dbReference>
<evidence type="ECO:0000313" key="18">
    <source>
        <dbReference type="EMBL" id="SED36574.1"/>
    </source>
</evidence>
<dbReference type="SUPFAM" id="SSF49503">
    <property type="entry name" value="Cupredoxins"/>
    <property type="match status" value="1"/>
</dbReference>
<dbReference type="Gene3D" id="2.60.40.420">
    <property type="entry name" value="Cupredoxins - blue copper proteins"/>
    <property type="match status" value="1"/>
</dbReference>
<evidence type="ECO:0000256" key="6">
    <source>
        <dbReference type="ARBA" id="ARBA00022692"/>
    </source>
</evidence>
<name>A0A1H5A465_9ACTN</name>
<reference evidence="19" key="1">
    <citation type="submission" date="2016-10" db="EMBL/GenBank/DDBJ databases">
        <authorList>
            <person name="Varghese N."/>
            <person name="Submissions S."/>
        </authorList>
    </citation>
    <scope>NUCLEOTIDE SEQUENCE [LARGE SCALE GENOMIC DNA]</scope>
    <source>
        <strain evidence="19">DSM 22017</strain>
    </source>
</reference>
<organism evidence="18 19">
    <name type="scientific">Nocardioides exalbidus</name>
    <dbReference type="NCBI Taxonomy" id="402596"/>
    <lineage>
        <taxon>Bacteria</taxon>
        <taxon>Bacillati</taxon>
        <taxon>Actinomycetota</taxon>
        <taxon>Actinomycetes</taxon>
        <taxon>Propionibacteriales</taxon>
        <taxon>Nocardioidaceae</taxon>
        <taxon>Nocardioides</taxon>
    </lineage>
</organism>
<feature type="transmembrane region" description="Helical" evidence="16">
    <location>
        <begin position="104"/>
        <end position="123"/>
    </location>
</feature>
<keyword evidence="10 16" id="KW-1133">Transmembrane helix</keyword>
<evidence type="ECO:0000256" key="2">
    <source>
        <dbReference type="ARBA" id="ARBA00007866"/>
    </source>
</evidence>
<evidence type="ECO:0000256" key="12">
    <source>
        <dbReference type="ARBA" id="ARBA00023136"/>
    </source>
</evidence>
<dbReference type="PANTHER" id="PTHR22888:SF9">
    <property type="entry name" value="CYTOCHROME C OXIDASE SUBUNIT 2"/>
    <property type="match status" value="1"/>
</dbReference>
<evidence type="ECO:0000256" key="4">
    <source>
        <dbReference type="ARBA" id="ARBA00022448"/>
    </source>
</evidence>
<evidence type="ECO:0000256" key="16">
    <source>
        <dbReference type="SAM" id="Phobius"/>
    </source>
</evidence>
<dbReference type="Pfam" id="PF00116">
    <property type="entry name" value="COX2"/>
    <property type="match status" value="1"/>
</dbReference>
<comment type="subcellular location">
    <subcellularLocation>
        <location evidence="1">Membrane</location>
        <topology evidence="1">Multi-pass membrane protein</topology>
    </subcellularLocation>
</comment>
<dbReference type="GO" id="GO:0016491">
    <property type="term" value="F:oxidoreductase activity"/>
    <property type="evidence" value="ECO:0007669"/>
    <property type="project" value="InterPro"/>
</dbReference>
<evidence type="ECO:0000256" key="3">
    <source>
        <dbReference type="ARBA" id="ARBA00012949"/>
    </source>
</evidence>
<dbReference type="EMBL" id="FNRT01000002">
    <property type="protein sequence ID" value="SED36574.1"/>
    <property type="molecule type" value="Genomic_DNA"/>
</dbReference>
<gene>
    <name evidence="18" type="ORF">SAMN04489844_4264</name>
</gene>
<keyword evidence="5" id="KW-0679">Respiratory chain</keyword>
<proteinExistence type="inferred from homology"/>
<dbReference type="InterPro" id="IPR008972">
    <property type="entry name" value="Cupredoxin"/>
</dbReference>
<keyword evidence="6 16" id="KW-0812">Transmembrane</keyword>
<evidence type="ECO:0000256" key="8">
    <source>
        <dbReference type="ARBA" id="ARBA00022967"/>
    </source>
</evidence>